<dbReference type="SUPFAM" id="SSF51735">
    <property type="entry name" value="NAD(P)-binding Rossmann-fold domains"/>
    <property type="match status" value="1"/>
</dbReference>
<keyword evidence="1 4" id="KW-0479">Metal-binding</keyword>
<keyword evidence="2 4" id="KW-0862">Zinc</keyword>
<dbReference type="InterPro" id="IPR002328">
    <property type="entry name" value="ADH_Zn_CS"/>
</dbReference>
<dbReference type="CDD" id="cd08236">
    <property type="entry name" value="sugar_DH"/>
    <property type="match status" value="1"/>
</dbReference>
<accession>A0ABQ5TKM2</accession>
<proteinExistence type="inferred from homology"/>
<protein>
    <submittedName>
        <fullName evidence="6">Galactitol-1-phosphate 5-dehydrogenase</fullName>
    </submittedName>
</protein>
<dbReference type="InterPro" id="IPR050129">
    <property type="entry name" value="Zn_alcohol_dh"/>
</dbReference>
<dbReference type="Proteomes" id="UP001275436">
    <property type="component" value="Unassembled WGS sequence"/>
</dbReference>
<reference evidence="6 7" key="1">
    <citation type="submission" date="2023-02" db="EMBL/GenBank/DDBJ databases">
        <title>Oceanobacillus kimchii IFOP_LL358 isolated form Alexandrium catenella lab strain.</title>
        <authorList>
            <person name="Gajardo G."/>
            <person name="Ueki S."/>
            <person name="Maruyama F."/>
        </authorList>
    </citation>
    <scope>NUCLEOTIDE SEQUENCE [LARGE SCALE GENOMIC DNA]</scope>
    <source>
        <strain evidence="6 7">IFOP_LL358</strain>
    </source>
</reference>
<evidence type="ECO:0000256" key="3">
    <source>
        <dbReference type="ARBA" id="ARBA00023002"/>
    </source>
</evidence>
<name>A0ABQ5TKM2_9BACI</name>
<dbReference type="InterPro" id="IPR020843">
    <property type="entry name" value="ER"/>
</dbReference>
<dbReference type="SMART" id="SM00829">
    <property type="entry name" value="PKS_ER"/>
    <property type="match status" value="1"/>
</dbReference>
<dbReference type="RefSeq" id="WP_215064618.1">
    <property type="nucleotide sequence ID" value="NZ_BSKO01000001.1"/>
</dbReference>
<keyword evidence="7" id="KW-1185">Reference proteome</keyword>
<sequence length="349" mass="37946">MEALNLYGVEDLRYEDTPKPIIEKDDEVIIRVKAVGICGSDTSRYKKLGPYVEGMTFGHEFAGQVVEVGKSVTNFKSGDRVVACPTFSCGNCHYCKEGSPTRCVDLTVIGARDPGAYAEYTKLPERHVKILPDSIDDDTAALVEPSAVVAHGFYRTSITPGSSVAIMGVGSIGLLAVQWAKIFGASKVIAIDIDDHKLKIAQELGADIVVNPMEENAEEIVKHYTGDLGVDLAVESAGSPITSEQVLALPKKGGEVVFLGIPYGDITLKRYYFEKIVRNELRILGSWNALSAPFPGKEWDATLHYMGTGQLNVKPMISHRLGLEAGPEIFHQITNRLSDAVKVIFHPGK</sequence>
<organism evidence="6 7">
    <name type="scientific">Oceanobacillus kimchii</name>
    <dbReference type="NCBI Taxonomy" id="746691"/>
    <lineage>
        <taxon>Bacteria</taxon>
        <taxon>Bacillati</taxon>
        <taxon>Bacillota</taxon>
        <taxon>Bacilli</taxon>
        <taxon>Bacillales</taxon>
        <taxon>Bacillaceae</taxon>
        <taxon>Oceanobacillus</taxon>
    </lineage>
</organism>
<comment type="caution">
    <text evidence="6">The sequence shown here is derived from an EMBL/GenBank/DDBJ whole genome shotgun (WGS) entry which is preliminary data.</text>
</comment>
<dbReference type="PANTHER" id="PTHR43401">
    <property type="entry name" value="L-THREONINE 3-DEHYDROGENASE"/>
    <property type="match status" value="1"/>
</dbReference>
<evidence type="ECO:0000256" key="4">
    <source>
        <dbReference type="RuleBase" id="RU361277"/>
    </source>
</evidence>
<dbReference type="InterPro" id="IPR011032">
    <property type="entry name" value="GroES-like_sf"/>
</dbReference>
<evidence type="ECO:0000313" key="7">
    <source>
        <dbReference type="Proteomes" id="UP001275436"/>
    </source>
</evidence>
<dbReference type="InterPro" id="IPR036291">
    <property type="entry name" value="NAD(P)-bd_dom_sf"/>
</dbReference>
<dbReference type="Pfam" id="PF08240">
    <property type="entry name" value="ADH_N"/>
    <property type="match status" value="1"/>
</dbReference>
<dbReference type="EMBL" id="BSKO01000001">
    <property type="protein sequence ID" value="GLO67403.1"/>
    <property type="molecule type" value="Genomic_DNA"/>
</dbReference>
<gene>
    <name evidence="6" type="ORF">MACH08_31870</name>
</gene>
<dbReference type="SUPFAM" id="SSF50129">
    <property type="entry name" value="GroES-like"/>
    <property type="match status" value="1"/>
</dbReference>
<dbReference type="Gene3D" id="3.40.50.720">
    <property type="entry name" value="NAD(P)-binding Rossmann-like Domain"/>
    <property type="match status" value="1"/>
</dbReference>
<dbReference type="InterPro" id="IPR013149">
    <property type="entry name" value="ADH-like_C"/>
</dbReference>
<comment type="cofactor">
    <cofactor evidence="4">
        <name>Zn(2+)</name>
        <dbReference type="ChEBI" id="CHEBI:29105"/>
    </cofactor>
</comment>
<dbReference type="InterPro" id="IPR013154">
    <property type="entry name" value="ADH-like_N"/>
</dbReference>
<feature type="domain" description="Enoyl reductase (ER)" evidence="5">
    <location>
        <begin position="8"/>
        <end position="311"/>
    </location>
</feature>
<dbReference type="PANTHER" id="PTHR43401:SF2">
    <property type="entry name" value="L-THREONINE 3-DEHYDROGENASE"/>
    <property type="match status" value="1"/>
</dbReference>
<evidence type="ECO:0000313" key="6">
    <source>
        <dbReference type="EMBL" id="GLO67403.1"/>
    </source>
</evidence>
<evidence type="ECO:0000256" key="1">
    <source>
        <dbReference type="ARBA" id="ARBA00022723"/>
    </source>
</evidence>
<dbReference type="Gene3D" id="3.90.180.10">
    <property type="entry name" value="Medium-chain alcohol dehydrogenases, catalytic domain"/>
    <property type="match status" value="1"/>
</dbReference>
<evidence type="ECO:0000259" key="5">
    <source>
        <dbReference type="SMART" id="SM00829"/>
    </source>
</evidence>
<comment type="similarity">
    <text evidence="4">Belongs to the zinc-containing alcohol dehydrogenase family.</text>
</comment>
<keyword evidence="3" id="KW-0560">Oxidoreductase</keyword>
<dbReference type="PROSITE" id="PS00059">
    <property type="entry name" value="ADH_ZINC"/>
    <property type="match status" value="1"/>
</dbReference>
<dbReference type="Pfam" id="PF00107">
    <property type="entry name" value="ADH_zinc_N"/>
    <property type="match status" value="1"/>
</dbReference>
<evidence type="ECO:0000256" key="2">
    <source>
        <dbReference type="ARBA" id="ARBA00022833"/>
    </source>
</evidence>